<gene>
    <name evidence="1" type="ORF">ACFOMG_10635</name>
</gene>
<accession>A0ABV7VSP7</accession>
<reference evidence="2" key="1">
    <citation type="journal article" date="2019" name="Int. J. Syst. Evol. Microbiol.">
        <title>The Global Catalogue of Microorganisms (GCM) 10K type strain sequencing project: providing services to taxonomists for standard genome sequencing and annotation.</title>
        <authorList>
            <consortium name="The Broad Institute Genomics Platform"/>
            <consortium name="The Broad Institute Genome Sequencing Center for Infectious Disease"/>
            <person name="Wu L."/>
            <person name="Ma J."/>
        </authorList>
    </citation>
    <scope>NUCLEOTIDE SEQUENCE [LARGE SCALE GENOMIC DNA]</scope>
    <source>
        <strain evidence="2">KCTC 42424</strain>
    </source>
</reference>
<proteinExistence type="predicted"/>
<protein>
    <submittedName>
        <fullName evidence="1">Uncharacterized protein</fullName>
    </submittedName>
</protein>
<keyword evidence="2" id="KW-1185">Reference proteome</keyword>
<evidence type="ECO:0000313" key="1">
    <source>
        <dbReference type="EMBL" id="MFC3680550.1"/>
    </source>
</evidence>
<dbReference type="Proteomes" id="UP001595722">
    <property type="component" value="Unassembled WGS sequence"/>
</dbReference>
<sequence length="194" mass="21954">MAISIRPESGNMNALLFSNEQQGLPMTLFLSITLDLKALEFQGETEKTSIQLDFIEVDFRSFSDIENKEFEFPVNPEDGYIDGSVYLDGQHIPVDVNRIKFLSFDGNDIQAEFSGKVLFGYCGYKDSDQDFMLSARLRFDHILIPPNIISAGKQNLDVANNMMSEFFNITELSEPVIENNGFRDAIVFHKSVSN</sequence>
<dbReference type="RefSeq" id="WP_376866549.1">
    <property type="nucleotide sequence ID" value="NZ_JBHRYB010000009.1"/>
</dbReference>
<dbReference type="EMBL" id="JBHRYB010000009">
    <property type="protein sequence ID" value="MFC3680550.1"/>
    <property type="molecule type" value="Genomic_DNA"/>
</dbReference>
<organism evidence="1 2">
    <name type="scientific">Bacterioplanoides pacificum</name>
    <dbReference type="NCBI Taxonomy" id="1171596"/>
    <lineage>
        <taxon>Bacteria</taxon>
        <taxon>Pseudomonadati</taxon>
        <taxon>Pseudomonadota</taxon>
        <taxon>Gammaproteobacteria</taxon>
        <taxon>Oceanospirillales</taxon>
        <taxon>Oceanospirillaceae</taxon>
        <taxon>Bacterioplanoides</taxon>
    </lineage>
</organism>
<comment type="caution">
    <text evidence="1">The sequence shown here is derived from an EMBL/GenBank/DDBJ whole genome shotgun (WGS) entry which is preliminary data.</text>
</comment>
<evidence type="ECO:0000313" key="2">
    <source>
        <dbReference type="Proteomes" id="UP001595722"/>
    </source>
</evidence>
<name>A0ABV7VSP7_9GAMM</name>